<evidence type="ECO:0000313" key="3">
    <source>
        <dbReference type="Proteomes" id="UP000308549"/>
    </source>
</evidence>
<evidence type="ECO:0000256" key="1">
    <source>
        <dbReference type="SAM" id="SignalP"/>
    </source>
</evidence>
<dbReference type="AlphaFoldDB" id="A0A4U0UDV6"/>
<feature type="signal peptide" evidence="1">
    <location>
        <begin position="1"/>
        <end position="19"/>
    </location>
</feature>
<evidence type="ECO:0000313" key="2">
    <source>
        <dbReference type="EMBL" id="TKA32706.1"/>
    </source>
</evidence>
<gene>
    <name evidence="2" type="ORF">B0A50_00931</name>
</gene>
<sequence>MHLPTTLLTFATLASHTLSVPAHPCTAARRISIANQIPAAYNQQDLGASAAGFAAVPFADDCVTSLYADGLPGIPVAVTGNTTRGFALTTRQVFSQVTGQYVDFPANGTTDIVTNVTLGALHAIALPVTFYANVYLDFNLTTCEIGAVRAFAKIPTEVLGILLDNPDISDVSLVS</sequence>
<dbReference type="OrthoDB" id="3548295at2759"/>
<feature type="chain" id="PRO_5020685634" evidence="1">
    <location>
        <begin position="20"/>
        <end position="175"/>
    </location>
</feature>
<protein>
    <submittedName>
        <fullName evidence="2">Uncharacterized protein</fullName>
    </submittedName>
</protein>
<keyword evidence="1" id="KW-0732">Signal</keyword>
<comment type="caution">
    <text evidence="2">The sequence shown here is derived from an EMBL/GenBank/DDBJ whole genome shotgun (WGS) entry which is preliminary data.</text>
</comment>
<organism evidence="2 3">
    <name type="scientific">Salinomyces thailandicus</name>
    <dbReference type="NCBI Taxonomy" id="706561"/>
    <lineage>
        <taxon>Eukaryota</taxon>
        <taxon>Fungi</taxon>
        <taxon>Dikarya</taxon>
        <taxon>Ascomycota</taxon>
        <taxon>Pezizomycotina</taxon>
        <taxon>Dothideomycetes</taxon>
        <taxon>Dothideomycetidae</taxon>
        <taxon>Mycosphaerellales</taxon>
        <taxon>Teratosphaeriaceae</taxon>
        <taxon>Salinomyces</taxon>
    </lineage>
</organism>
<reference evidence="2 3" key="1">
    <citation type="submission" date="2017-03" db="EMBL/GenBank/DDBJ databases">
        <title>Genomes of endolithic fungi from Antarctica.</title>
        <authorList>
            <person name="Coleine C."/>
            <person name="Masonjones S."/>
            <person name="Stajich J.E."/>
        </authorList>
    </citation>
    <scope>NUCLEOTIDE SEQUENCE [LARGE SCALE GENOMIC DNA]</scope>
    <source>
        <strain evidence="2 3">CCFEE 6315</strain>
    </source>
</reference>
<proteinExistence type="predicted"/>
<accession>A0A4U0UDV6</accession>
<dbReference type="EMBL" id="NAJL01000004">
    <property type="protein sequence ID" value="TKA32706.1"/>
    <property type="molecule type" value="Genomic_DNA"/>
</dbReference>
<name>A0A4U0UDV6_9PEZI</name>
<keyword evidence="3" id="KW-1185">Reference proteome</keyword>
<dbReference type="Proteomes" id="UP000308549">
    <property type="component" value="Unassembled WGS sequence"/>
</dbReference>